<protein>
    <submittedName>
        <fullName evidence="1">Serine hydrolase family protein</fullName>
    </submittedName>
</protein>
<reference evidence="1 2" key="1">
    <citation type="journal article" date="2018" name="Int. J. Syst. Evol. Microbiol.">
        <title>Glycomyces paridis sp. nov., isolated from the medicinal plant Paris polyphylla.</title>
        <authorList>
            <person name="Fang X.M."/>
            <person name="Bai J.L."/>
            <person name="Su J."/>
            <person name="Zhao L.L."/>
            <person name="Liu H.Y."/>
            <person name="Ma B.P."/>
            <person name="Zhang Y.Q."/>
            <person name="Yu L.Y."/>
        </authorList>
    </citation>
    <scope>NUCLEOTIDE SEQUENCE [LARGE SCALE GENOMIC DNA]</scope>
    <source>
        <strain evidence="1 2">CPCC 204357</strain>
    </source>
</reference>
<dbReference type="OrthoDB" id="9804993at2"/>
<dbReference type="Pfam" id="PF06821">
    <property type="entry name" value="Ser_hydrolase"/>
    <property type="match status" value="1"/>
</dbReference>
<proteinExistence type="predicted"/>
<sequence>MRRWAAAHPDWAWAPEPGTPLVYAERVAALAAAVAADAEPAVLVAHSAGCVTAVQWAATGGGVRGALLVAPPCFEGVAGAPEVPLAPLPFPAVLVASRTDPYCDYEDAEAYALAWGARLVDAGDAGHVDTKTGYGPWPDGEALIAALLES</sequence>
<dbReference type="GO" id="GO:0016787">
    <property type="term" value="F:hydrolase activity"/>
    <property type="evidence" value="ECO:0007669"/>
    <property type="project" value="UniProtKB-KW"/>
</dbReference>
<accession>A0A4S8PAX4</accession>
<dbReference type="AlphaFoldDB" id="A0A4S8PAX4"/>
<dbReference type="InterPro" id="IPR010662">
    <property type="entry name" value="RBBP9/YdeN"/>
</dbReference>
<dbReference type="Gene3D" id="3.40.50.1820">
    <property type="entry name" value="alpha/beta hydrolase"/>
    <property type="match status" value="1"/>
</dbReference>
<name>A0A4S8PAX4_9ACTN</name>
<keyword evidence="2" id="KW-1185">Reference proteome</keyword>
<evidence type="ECO:0000313" key="2">
    <source>
        <dbReference type="Proteomes" id="UP000305792"/>
    </source>
</evidence>
<keyword evidence="1" id="KW-0378">Hydrolase</keyword>
<gene>
    <name evidence="1" type="ORF">E9998_19240</name>
</gene>
<evidence type="ECO:0000313" key="1">
    <source>
        <dbReference type="EMBL" id="THV26272.1"/>
    </source>
</evidence>
<dbReference type="InterPro" id="IPR029058">
    <property type="entry name" value="AB_hydrolase_fold"/>
</dbReference>
<dbReference type="Proteomes" id="UP000305792">
    <property type="component" value="Unassembled WGS sequence"/>
</dbReference>
<organism evidence="1 2">
    <name type="scientific">Glycomyces paridis</name>
    <dbReference type="NCBI Taxonomy" id="2126555"/>
    <lineage>
        <taxon>Bacteria</taxon>
        <taxon>Bacillati</taxon>
        <taxon>Actinomycetota</taxon>
        <taxon>Actinomycetes</taxon>
        <taxon>Glycomycetales</taxon>
        <taxon>Glycomycetaceae</taxon>
        <taxon>Glycomyces</taxon>
    </lineage>
</organism>
<dbReference type="EMBL" id="STGX01000015">
    <property type="protein sequence ID" value="THV26272.1"/>
    <property type="molecule type" value="Genomic_DNA"/>
</dbReference>
<comment type="caution">
    <text evidence="1">The sequence shown here is derived from an EMBL/GenBank/DDBJ whole genome shotgun (WGS) entry which is preliminary data.</text>
</comment>
<dbReference type="SUPFAM" id="SSF53474">
    <property type="entry name" value="alpha/beta-Hydrolases"/>
    <property type="match status" value="1"/>
</dbReference>